<organism evidence="2 3">
    <name type="scientific">Caerostris extrusa</name>
    <name type="common">Bark spider</name>
    <name type="synonym">Caerostris bankana</name>
    <dbReference type="NCBI Taxonomy" id="172846"/>
    <lineage>
        <taxon>Eukaryota</taxon>
        <taxon>Metazoa</taxon>
        <taxon>Ecdysozoa</taxon>
        <taxon>Arthropoda</taxon>
        <taxon>Chelicerata</taxon>
        <taxon>Arachnida</taxon>
        <taxon>Araneae</taxon>
        <taxon>Araneomorphae</taxon>
        <taxon>Entelegynae</taxon>
        <taxon>Araneoidea</taxon>
        <taxon>Araneidae</taxon>
        <taxon>Caerostris</taxon>
    </lineage>
</organism>
<comment type="caution">
    <text evidence="2">The sequence shown here is derived from an EMBL/GenBank/DDBJ whole genome shotgun (WGS) entry which is preliminary data.</text>
</comment>
<dbReference type="Proteomes" id="UP001054945">
    <property type="component" value="Unassembled WGS sequence"/>
</dbReference>
<evidence type="ECO:0000256" key="1">
    <source>
        <dbReference type="SAM" id="MobiDB-lite"/>
    </source>
</evidence>
<feature type="region of interest" description="Disordered" evidence="1">
    <location>
        <begin position="1"/>
        <end position="43"/>
    </location>
</feature>
<evidence type="ECO:0000313" key="2">
    <source>
        <dbReference type="EMBL" id="GIY19608.1"/>
    </source>
</evidence>
<protein>
    <submittedName>
        <fullName evidence="2">Uncharacterized protein</fullName>
    </submittedName>
</protein>
<sequence length="78" mass="8230">MGVDAIDPHHGSSQPPANPMHYAMREKASGNKKEGDQGRDFSTTSLSSALLTGIVRERGGASVLRGSLNVCPTHCLIL</sequence>
<reference evidence="2 3" key="1">
    <citation type="submission" date="2021-06" db="EMBL/GenBank/DDBJ databases">
        <title>Caerostris extrusa draft genome.</title>
        <authorList>
            <person name="Kono N."/>
            <person name="Arakawa K."/>
        </authorList>
    </citation>
    <scope>NUCLEOTIDE SEQUENCE [LARGE SCALE GENOMIC DNA]</scope>
</reference>
<dbReference type="AlphaFoldDB" id="A0AAV4RHX7"/>
<proteinExistence type="predicted"/>
<accession>A0AAV4RHX7</accession>
<dbReference type="EMBL" id="BPLR01007778">
    <property type="protein sequence ID" value="GIY19608.1"/>
    <property type="molecule type" value="Genomic_DNA"/>
</dbReference>
<evidence type="ECO:0000313" key="3">
    <source>
        <dbReference type="Proteomes" id="UP001054945"/>
    </source>
</evidence>
<feature type="compositionally biased region" description="Basic and acidic residues" evidence="1">
    <location>
        <begin position="23"/>
        <end position="39"/>
    </location>
</feature>
<gene>
    <name evidence="2" type="ORF">CEXT_440611</name>
</gene>
<name>A0AAV4RHX7_CAEEX</name>
<feature type="compositionally biased region" description="Basic and acidic residues" evidence="1">
    <location>
        <begin position="1"/>
        <end position="10"/>
    </location>
</feature>
<keyword evidence="3" id="KW-1185">Reference proteome</keyword>